<dbReference type="PANTHER" id="PTHR10338:SF155">
    <property type="entry name" value="INTER-ALPHA-TRYPSIN INHIBITOR HEAVY CHAIN H6"/>
    <property type="match status" value="1"/>
</dbReference>
<dbReference type="PROSITE" id="PS51468">
    <property type="entry name" value="VIT"/>
    <property type="match status" value="1"/>
</dbReference>
<sequence>VEVSEYSVRCLVESRYVRTWARLEVVNAGPARRLVPLQLPVPASAFVSNFSVFAERLSSRRSIMERAVWRSLLRSPSQRGRRAPAGKTNDAGAHSYVLRASVPVPAGARAVLAITHEALLQRRLGRYEVALSMRPGVAARSLRLHVELAESAGISELT</sequence>
<dbReference type="InterPro" id="IPR050934">
    <property type="entry name" value="ITIH"/>
</dbReference>
<dbReference type="AlphaFoldDB" id="S4RQG2"/>
<organism evidence="2">
    <name type="scientific">Petromyzon marinus</name>
    <name type="common">Sea lamprey</name>
    <dbReference type="NCBI Taxonomy" id="7757"/>
    <lineage>
        <taxon>Eukaryota</taxon>
        <taxon>Metazoa</taxon>
        <taxon>Chordata</taxon>
        <taxon>Craniata</taxon>
        <taxon>Vertebrata</taxon>
        <taxon>Cyclostomata</taxon>
        <taxon>Hyperoartia</taxon>
        <taxon>Petromyzontiformes</taxon>
        <taxon>Petromyzontidae</taxon>
        <taxon>Petromyzon</taxon>
    </lineage>
</organism>
<evidence type="ECO:0000259" key="1">
    <source>
        <dbReference type="PROSITE" id="PS51468"/>
    </source>
</evidence>
<dbReference type="GeneTree" id="ENSGT00940000158317"/>
<accession>S4RQG2</accession>
<feature type="domain" description="VIT" evidence="1">
    <location>
        <begin position="1"/>
        <end position="118"/>
    </location>
</feature>
<dbReference type="InterPro" id="IPR013694">
    <property type="entry name" value="VIT"/>
</dbReference>
<name>S4RQG2_PETMA</name>
<dbReference type="SMART" id="SM00609">
    <property type="entry name" value="VIT"/>
    <property type="match status" value="1"/>
</dbReference>
<evidence type="ECO:0000313" key="2">
    <source>
        <dbReference type="Ensembl" id="ENSPMAP00000007448.1"/>
    </source>
</evidence>
<dbReference type="Ensembl" id="ENSPMAT00000007482.1">
    <property type="protein sequence ID" value="ENSPMAP00000007448.1"/>
    <property type="gene ID" value="ENSPMAG00000006756.1"/>
</dbReference>
<proteinExistence type="predicted"/>
<dbReference type="HOGENOM" id="CLU_1673347_0_0_1"/>
<reference evidence="2" key="1">
    <citation type="submission" date="2025-08" db="UniProtKB">
        <authorList>
            <consortium name="Ensembl"/>
        </authorList>
    </citation>
    <scope>IDENTIFICATION</scope>
</reference>
<dbReference type="Pfam" id="PF08487">
    <property type="entry name" value="VIT"/>
    <property type="match status" value="1"/>
</dbReference>
<protein>
    <recommendedName>
        <fullName evidence="1">VIT domain-containing protein</fullName>
    </recommendedName>
</protein>
<reference evidence="2" key="2">
    <citation type="submission" date="2025-09" db="UniProtKB">
        <authorList>
            <consortium name="Ensembl"/>
        </authorList>
    </citation>
    <scope>IDENTIFICATION</scope>
</reference>
<dbReference type="PANTHER" id="PTHR10338">
    <property type="entry name" value="INTER-ALPHA-TRYPSIN INHIBITOR HEAVY CHAIN FAMILY MEMBER"/>
    <property type="match status" value="1"/>
</dbReference>